<dbReference type="STRING" id="168384.SAMN05660368_03366"/>
<evidence type="ECO:0000313" key="3">
    <source>
        <dbReference type="EMBL" id="EET59057.1"/>
    </source>
</evidence>
<dbReference type="Gene3D" id="2.40.50.140">
    <property type="entry name" value="Nucleic acid-binding proteins"/>
    <property type="match status" value="1"/>
</dbReference>
<comment type="caution">
    <text evidence="3">The sequence shown here is derived from an EMBL/GenBank/DDBJ whole genome shotgun (WGS) entry which is preliminary data.</text>
</comment>
<dbReference type="EMBL" id="ACCL02000022">
    <property type="protein sequence ID" value="EET59057.1"/>
    <property type="molecule type" value="Genomic_DNA"/>
</dbReference>
<organism evidence="3 4">
    <name type="scientific">Marvinbryantia formatexigens DSM 14469</name>
    <dbReference type="NCBI Taxonomy" id="478749"/>
    <lineage>
        <taxon>Bacteria</taxon>
        <taxon>Bacillati</taxon>
        <taxon>Bacillota</taxon>
        <taxon>Clostridia</taxon>
        <taxon>Lachnospirales</taxon>
        <taxon>Lachnospiraceae</taxon>
        <taxon>Marvinbryantia</taxon>
    </lineage>
</organism>
<protein>
    <recommendedName>
        <fullName evidence="5">Single-strand binding family protein</fullName>
    </recommendedName>
</protein>
<reference evidence="3" key="1">
    <citation type="submission" date="2009-07" db="EMBL/GenBank/DDBJ databases">
        <authorList>
            <person name="Weinstock G."/>
            <person name="Sodergren E."/>
            <person name="Clifton S."/>
            <person name="Fulton L."/>
            <person name="Fulton B."/>
            <person name="Courtney L."/>
            <person name="Fronick C."/>
            <person name="Harrison M."/>
            <person name="Strong C."/>
            <person name="Farmer C."/>
            <person name="Delahaunty K."/>
            <person name="Markovic C."/>
            <person name="Hall O."/>
            <person name="Minx P."/>
            <person name="Tomlinson C."/>
            <person name="Mitreva M."/>
            <person name="Nelson J."/>
            <person name="Hou S."/>
            <person name="Wollam A."/>
            <person name="Pepin K.H."/>
            <person name="Johnson M."/>
            <person name="Bhonagiri V."/>
            <person name="Nash W.E."/>
            <person name="Warren W."/>
            <person name="Chinwalla A."/>
            <person name="Mardis E.R."/>
            <person name="Wilson R.K."/>
        </authorList>
    </citation>
    <scope>NUCLEOTIDE SEQUENCE [LARGE SCALE GENOMIC DNA]</scope>
    <source>
        <strain evidence="3">DSM 14469</strain>
    </source>
</reference>
<proteinExistence type="predicted"/>
<dbReference type="PROSITE" id="PS50935">
    <property type="entry name" value="SSB"/>
    <property type="match status" value="1"/>
</dbReference>
<dbReference type="GO" id="GO:0003697">
    <property type="term" value="F:single-stranded DNA binding"/>
    <property type="evidence" value="ECO:0007669"/>
    <property type="project" value="InterPro"/>
</dbReference>
<dbReference type="AlphaFoldDB" id="C6LJX9"/>
<gene>
    <name evidence="3" type="ORF">BRYFOR_08966</name>
</gene>
<dbReference type="Proteomes" id="UP000005561">
    <property type="component" value="Unassembled WGS sequence"/>
</dbReference>
<dbReference type="RefSeq" id="WP_006863729.1">
    <property type="nucleotide sequence ID" value="NZ_ACCL02000022.1"/>
</dbReference>
<dbReference type="InterPro" id="IPR012340">
    <property type="entry name" value="NA-bd_OB-fold"/>
</dbReference>
<evidence type="ECO:0000256" key="2">
    <source>
        <dbReference type="PROSITE-ProRule" id="PRU00252"/>
    </source>
</evidence>
<accession>C6LJX9</accession>
<evidence type="ECO:0000256" key="1">
    <source>
        <dbReference type="ARBA" id="ARBA00023125"/>
    </source>
</evidence>
<keyword evidence="4" id="KW-1185">Reference proteome</keyword>
<dbReference type="eggNOG" id="ENOG5032R1A">
    <property type="taxonomic scope" value="Bacteria"/>
</dbReference>
<dbReference type="InterPro" id="IPR000424">
    <property type="entry name" value="Primosome_PriB/ssb"/>
</dbReference>
<keyword evidence="1 2" id="KW-0238">DNA-binding</keyword>
<dbReference type="SUPFAM" id="SSF50249">
    <property type="entry name" value="Nucleic acid-binding proteins"/>
    <property type="match status" value="1"/>
</dbReference>
<name>C6LJX9_9FIRM</name>
<evidence type="ECO:0008006" key="5">
    <source>
        <dbReference type="Google" id="ProtNLM"/>
    </source>
</evidence>
<evidence type="ECO:0000313" key="4">
    <source>
        <dbReference type="Proteomes" id="UP000005561"/>
    </source>
</evidence>
<sequence length="229" mass="23609">MAIIQFMGRPTTDPVMQQGKTSGAEYISLDIGVTQRSQDPANPSESIFYKCYFSKHLADRLLKAGVKTGTCLSIVGTVDIHPFLYNKGQKAGQPGISVNVNVKDWEFCISNRPANGNMAPNGVPGGTMMNNGGATPSAGNMPNPQMQGGYGNAPGNPPLANGVPASGASMQANAYGTPAPNPATASNMYQQPAYPSPGGVPNNGMMPNAAAGNGFTSVPEGMAGQLPFN</sequence>